<sequence length="412" mass="46750">MESSLPPADEPPHFMVFPLEVRQQIYAELLCSFGEPKKDPETAEEDANMRRIDQVGSLAQTAILRTNRQIYEEAKEVMLKQNRFVRIFTYDIKALTLPGPIIVYTTDPDNDPIVEQFRWAVMSYTIMDNGDGGTQLQQSTTNFIILAKDLGAFLRALVGPENNYPTLPTGTEHKIVLHDPFRLSVDPSYDTLEVQKRLLQPFRDHFRGFTDVKIEGNVDNELAQTVLAEVSNEDMPDPQMFIRDVVYLMDEGYVYLGNNIFFKASQAWIRVDLKLKRLKAGKLWQRVKEEFGVVFRDRLADLCCTLLGHMAQQNVAEMQIASNMEEADAEMLSQKYSEVRRLGSLALSAGTLYEGHWQPSAAQRGHIMFRAAKAARFAGDIVTAAIFIHGALMDQPNDASFMQEATEIKSRE</sequence>
<dbReference type="Proteomes" id="UP000078559">
    <property type="component" value="Chromosome 3"/>
</dbReference>
<accession>A0A194VVA7</accession>
<gene>
    <name evidence="1" type="ORF">VM1G_11487</name>
</gene>
<keyword evidence="2" id="KW-1185">Reference proteome</keyword>
<dbReference type="EMBL" id="CM003100">
    <property type="protein sequence ID" value="KUI67932.1"/>
    <property type="molecule type" value="Genomic_DNA"/>
</dbReference>
<evidence type="ECO:0000313" key="2">
    <source>
        <dbReference type="Proteomes" id="UP000078559"/>
    </source>
</evidence>
<dbReference type="OrthoDB" id="5229512at2759"/>
<organism evidence="1 2">
    <name type="scientific">Cytospora mali</name>
    <name type="common">Apple Valsa canker fungus</name>
    <name type="synonym">Valsa mali</name>
    <dbReference type="NCBI Taxonomy" id="578113"/>
    <lineage>
        <taxon>Eukaryota</taxon>
        <taxon>Fungi</taxon>
        <taxon>Dikarya</taxon>
        <taxon>Ascomycota</taxon>
        <taxon>Pezizomycotina</taxon>
        <taxon>Sordariomycetes</taxon>
        <taxon>Sordariomycetidae</taxon>
        <taxon>Diaporthales</taxon>
        <taxon>Cytosporaceae</taxon>
        <taxon>Cytospora</taxon>
    </lineage>
</organism>
<protein>
    <submittedName>
        <fullName evidence="1">Uncharacterized protein</fullName>
    </submittedName>
</protein>
<evidence type="ECO:0000313" key="1">
    <source>
        <dbReference type="EMBL" id="KUI67932.1"/>
    </source>
</evidence>
<dbReference type="AlphaFoldDB" id="A0A194VVA7"/>
<name>A0A194VVA7_CYTMA</name>
<reference evidence="1" key="1">
    <citation type="submission" date="2014-12" db="EMBL/GenBank/DDBJ databases">
        <title>Genome Sequence of Valsa Canker Pathogens Uncovers a Specific Adaption of Colonization on Woody Bark.</title>
        <authorList>
            <person name="Yin Z."/>
            <person name="Liu H."/>
            <person name="Gao X."/>
            <person name="Li Z."/>
            <person name="Song N."/>
            <person name="Ke X."/>
            <person name="Dai Q."/>
            <person name="Wu Y."/>
            <person name="Sun Y."/>
            <person name="Xu J.-R."/>
            <person name="Kang Z.K."/>
            <person name="Wang L."/>
            <person name="Huang L."/>
        </authorList>
    </citation>
    <scope>NUCLEOTIDE SEQUENCE [LARGE SCALE GENOMIC DNA]</scope>
    <source>
        <strain evidence="1">03-8</strain>
    </source>
</reference>
<proteinExistence type="predicted"/>